<dbReference type="EMBL" id="CP011125">
    <property type="protein sequence ID" value="AKF09649.1"/>
    <property type="molecule type" value="Genomic_DNA"/>
</dbReference>
<proteinExistence type="predicted"/>
<keyword evidence="7" id="KW-1185">Reference proteome</keyword>
<keyword evidence="3" id="KW-1015">Disulfide bond</keyword>
<evidence type="ECO:0000313" key="7">
    <source>
        <dbReference type="Proteomes" id="UP000034883"/>
    </source>
</evidence>
<keyword evidence="2" id="KW-0677">Repeat</keyword>
<accession>A0A0F6SH14</accession>
<name>A0A0F6SH14_9BACT</name>
<sequence>MHLRAHVFSAFAFLSITGIAGCGLTLDVDPPDPSGGFDAGGLDAGHVGADASRGDAGPPDDECRGQPDGTPCGADGASLICVDDRCELSFCGDGVVDETAGEVCDDANDRTGDGCEPISCVPSCDDPLDCDDENPCNGVEICSAGSKCEPGVPSTDRICTTPSGDDGVCDSGVCIPAGCGNGVREEGEECDDGNSMAGDGCEPDCVPSCREDLDCDDVDACTGQESCDVSAGCQRGVPPACAPEDDCHTAVCNPRNGCEITLIDMDRDGHAPEAITSCGDDCDDLDPNRYDGAPEQCNELDDDCDGDVDEEIVEIECYGDTDADGFGSVERSLRDCSCPAGTTPNAGDCFDEPTPVGEAVNPAQTRFFRMPYCRDGGPGSSCTFDYDCNGSEEREFAQIHRQCSALTVLMRCTGQGWRESVPACGDEGTWVECDGLLGPLGLICTPRDTRRAQTCR</sequence>
<dbReference type="AlphaFoldDB" id="A0A0F6SH14"/>
<organism evidence="6 7">
    <name type="scientific">Sandaracinus amylolyticus</name>
    <dbReference type="NCBI Taxonomy" id="927083"/>
    <lineage>
        <taxon>Bacteria</taxon>
        <taxon>Pseudomonadati</taxon>
        <taxon>Myxococcota</taxon>
        <taxon>Polyangia</taxon>
        <taxon>Polyangiales</taxon>
        <taxon>Sandaracinaceae</taxon>
        <taxon>Sandaracinus</taxon>
    </lineage>
</organism>
<feature type="region of interest" description="Disordered" evidence="4">
    <location>
        <begin position="35"/>
        <end position="68"/>
    </location>
</feature>
<dbReference type="InterPro" id="IPR011936">
    <property type="entry name" value="Myxo_disulph_rpt"/>
</dbReference>
<dbReference type="OrthoDB" id="7156875at2"/>
<dbReference type="InterPro" id="IPR021655">
    <property type="entry name" value="Put_metal-bd"/>
</dbReference>
<dbReference type="NCBIfam" id="TIGR02232">
    <property type="entry name" value="myxo_disulf_rpt"/>
    <property type="match status" value="2"/>
</dbReference>
<keyword evidence="1 5" id="KW-0732">Signal</keyword>
<dbReference type="RefSeq" id="WP_053236681.1">
    <property type="nucleotide sequence ID" value="NZ_CP011125.1"/>
</dbReference>
<evidence type="ECO:0000313" key="6">
    <source>
        <dbReference type="EMBL" id="AKF09649.1"/>
    </source>
</evidence>
<protein>
    <submittedName>
        <fullName evidence="6">Multiple EGF-like-domain protein 3</fullName>
    </submittedName>
</protein>
<dbReference type="PROSITE" id="PS51257">
    <property type="entry name" value="PROKAR_LIPOPROTEIN"/>
    <property type="match status" value="1"/>
</dbReference>
<feature type="signal peptide" evidence="5">
    <location>
        <begin position="1"/>
        <end position="20"/>
    </location>
</feature>
<dbReference type="KEGG" id="samy:DB32_006798"/>
<gene>
    <name evidence="6" type="ORF">DB32_006798</name>
</gene>
<evidence type="ECO:0000256" key="4">
    <source>
        <dbReference type="SAM" id="MobiDB-lite"/>
    </source>
</evidence>
<dbReference type="Pfam" id="PF11617">
    <property type="entry name" value="Cu-binding_MopE"/>
    <property type="match status" value="1"/>
</dbReference>
<reference evidence="6 7" key="1">
    <citation type="submission" date="2015-03" db="EMBL/GenBank/DDBJ databases">
        <title>Genome assembly of Sandaracinus amylolyticus DSM 53668.</title>
        <authorList>
            <person name="Sharma G."/>
            <person name="Subramanian S."/>
        </authorList>
    </citation>
    <scope>NUCLEOTIDE SEQUENCE [LARGE SCALE GENOMIC DNA]</scope>
    <source>
        <strain evidence="6 7">DSM 53668</strain>
    </source>
</reference>
<dbReference type="Proteomes" id="UP000034883">
    <property type="component" value="Chromosome"/>
</dbReference>
<evidence type="ECO:0000256" key="1">
    <source>
        <dbReference type="ARBA" id="ARBA00022729"/>
    </source>
</evidence>
<evidence type="ECO:0000256" key="5">
    <source>
        <dbReference type="SAM" id="SignalP"/>
    </source>
</evidence>
<feature type="chain" id="PRO_5002509549" evidence="5">
    <location>
        <begin position="21"/>
        <end position="456"/>
    </location>
</feature>
<evidence type="ECO:0000256" key="3">
    <source>
        <dbReference type="ARBA" id="ARBA00023157"/>
    </source>
</evidence>
<dbReference type="STRING" id="927083.DB32_006798"/>
<evidence type="ECO:0000256" key="2">
    <source>
        <dbReference type="ARBA" id="ARBA00022737"/>
    </source>
</evidence>